<feature type="domain" description="DUF3291" evidence="1">
    <location>
        <begin position="8"/>
        <end position="146"/>
    </location>
</feature>
<dbReference type="RefSeq" id="WP_284376753.1">
    <property type="nucleotide sequence ID" value="NZ_BSNN01000002.1"/>
</dbReference>
<dbReference type="InterPro" id="IPR021708">
    <property type="entry name" value="DUF3291"/>
</dbReference>
<dbReference type="Proteomes" id="UP001156694">
    <property type="component" value="Unassembled WGS sequence"/>
</dbReference>
<gene>
    <name evidence="2" type="ORF">GCM10007939_10590</name>
</gene>
<evidence type="ECO:0000259" key="1">
    <source>
        <dbReference type="Pfam" id="PF11695"/>
    </source>
</evidence>
<accession>A0ABQ5VUC9</accession>
<sequence length="166" mass="18543">MQPTGHHLAELNVARLIAPVDDPRVADFVNNIDRINGLGKRMPGFVWIMEGSSEPNAGNLETAIGGDPQFVSNMTVWEDATSLENFVFNTVHKQIYDRRAEWMELMQGMHFVMWWVPIGHQPTLDEGLAKLAHLNAHGASDQAFGWDYLGMSAETRKNQCKPAAVV</sequence>
<keyword evidence="3" id="KW-1185">Reference proteome</keyword>
<dbReference type="SUPFAM" id="SSF54909">
    <property type="entry name" value="Dimeric alpha+beta barrel"/>
    <property type="match status" value="1"/>
</dbReference>
<evidence type="ECO:0000313" key="3">
    <source>
        <dbReference type="Proteomes" id="UP001156694"/>
    </source>
</evidence>
<protein>
    <recommendedName>
        <fullName evidence="1">DUF3291 domain-containing protein</fullName>
    </recommendedName>
</protein>
<comment type="caution">
    <text evidence="2">The sequence shown here is derived from an EMBL/GenBank/DDBJ whole genome shotgun (WGS) entry which is preliminary data.</text>
</comment>
<organism evidence="2 3">
    <name type="scientific">Amylibacter marinus</name>
    <dbReference type="NCBI Taxonomy" id="1475483"/>
    <lineage>
        <taxon>Bacteria</taxon>
        <taxon>Pseudomonadati</taxon>
        <taxon>Pseudomonadota</taxon>
        <taxon>Alphaproteobacteria</taxon>
        <taxon>Rhodobacterales</taxon>
        <taxon>Paracoccaceae</taxon>
        <taxon>Amylibacter</taxon>
    </lineage>
</organism>
<evidence type="ECO:0000313" key="2">
    <source>
        <dbReference type="EMBL" id="GLQ34776.1"/>
    </source>
</evidence>
<dbReference type="EMBL" id="BSNN01000002">
    <property type="protein sequence ID" value="GLQ34776.1"/>
    <property type="molecule type" value="Genomic_DNA"/>
</dbReference>
<dbReference type="Pfam" id="PF11695">
    <property type="entry name" value="DUF3291"/>
    <property type="match status" value="1"/>
</dbReference>
<name>A0ABQ5VUC9_9RHOB</name>
<reference evidence="3" key="1">
    <citation type="journal article" date="2019" name="Int. J. Syst. Evol. Microbiol.">
        <title>The Global Catalogue of Microorganisms (GCM) 10K type strain sequencing project: providing services to taxonomists for standard genome sequencing and annotation.</title>
        <authorList>
            <consortium name="The Broad Institute Genomics Platform"/>
            <consortium name="The Broad Institute Genome Sequencing Center for Infectious Disease"/>
            <person name="Wu L."/>
            <person name="Ma J."/>
        </authorList>
    </citation>
    <scope>NUCLEOTIDE SEQUENCE [LARGE SCALE GENOMIC DNA]</scope>
    <source>
        <strain evidence="3">NBRC 110140</strain>
    </source>
</reference>
<proteinExistence type="predicted"/>
<dbReference type="InterPro" id="IPR011008">
    <property type="entry name" value="Dimeric_a/b-barrel"/>
</dbReference>